<keyword evidence="2 5" id="KW-0812">Transmembrane</keyword>
<evidence type="ECO:0000313" key="8">
    <source>
        <dbReference type="Proteomes" id="UP000193411"/>
    </source>
</evidence>
<dbReference type="AlphaFoldDB" id="A0A1Y2HJ95"/>
<feature type="transmembrane region" description="Helical" evidence="5">
    <location>
        <begin position="79"/>
        <end position="99"/>
    </location>
</feature>
<protein>
    <recommendedName>
        <fullName evidence="6">DUF202 domain-containing protein</fullName>
    </recommendedName>
</protein>
<comment type="caution">
    <text evidence="7">The sequence shown here is derived from an EMBL/GenBank/DDBJ whole genome shotgun (WGS) entry which is preliminary data.</text>
</comment>
<name>A0A1Y2HJ95_9FUNG</name>
<feature type="transmembrane region" description="Helical" evidence="5">
    <location>
        <begin position="12"/>
        <end position="31"/>
    </location>
</feature>
<dbReference type="GO" id="GO:0012505">
    <property type="term" value="C:endomembrane system"/>
    <property type="evidence" value="ECO:0007669"/>
    <property type="project" value="UniProtKB-SubCell"/>
</dbReference>
<sequence length="106" mass="11634">VFFANERTLLSWLNFTAMLAGLSLGLLNFGTDKVGKISGVIFTVIAMGIMLYALYLYLWRAQMIRRREGGPYDSRFAPVVIVVVLFAAVVVNFGLRVSADTASPSP</sequence>
<evidence type="ECO:0000259" key="6">
    <source>
        <dbReference type="Pfam" id="PF02656"/>
    </source>
</evidence>
<accession>A0A1Y2HJ95</accession>
<keyword evidence="8" id="KW-1185">Reference proteome</keyword>
<comment type="subcellular location">
    <subcellularLocation>
        <location evidence="1">Endomembrane system</location>
        <topology evidence="1">Multi-pass membrane protein</topology>
    </subcellularLocation>
</comment>
<dbReference type="GO" id="GO:0033254">
    <property type="term" value="C:vacuolar transporter chaperone complex"/>
    <property type="evidence" value="ECO:0007669"/>
    <property type="project" value="TreeGrafter"/>
</dbReference>
<evidence type="ECO:0000313" key="7">
    <source>
        <dbReference type="EMBL" id="ORZ34646.1"/>
    </source>
</evidence>
<dbReference type="InterPro" id="IPR003807">
    <property type="entry name" value="DUF202"/>
</dbReference>
<dbReference type="OrthoDB" id="2243669at2759"/>
<evidence type="ECO:0000256" key="4">
    <source>
        <dbReference type="ARBA" id="ARBA00023136"/>
    </source>
</evidence>
<dbReference type="EMBL" id="MCFL01000027">
    <property type="protein sequence ID" value="ORZ34646.1"/>
    <property type="molecule type" value="Genomic_DNA"/>
</dbReference>
<dbReference type="GO" id="GO:0000329">
    <property type="term" value="C:fungal-type vacuole membrane"/>
    <property type="evidence" value="ECO:0007669"/>
    <property type="project" value="TreeGrafter"/>
</dbReference>
<keyword evidence="3 5" id="KW-1133">Transmembrane helix</keyword>
<evidence type="ECO:0000256" key="2">
    <source>
        <dbReference type="ARBA" id="ARBA00022692"/>
    </source>
</evidence>
<evidence type="ECO:0000256" key="5">
    <source>
        <dbReference type="SAM" id="Phobius"/>
    </source>
</evidence>
<feature type="domain" description="DUF202" evidence="6">
    <location>
        <begin position="1"/>
        <end position="63"/>
    </location>
</feature>
<dbReference type="PANTHER" id="PTHR46140:SF1">
    <property type="entry name" value="VACUOLAR TRANSPORTER CHAPERONE COMPLEX SUBUNIT 4-RELATED"/>
    <property type="match status" value="1"/>
</dbReference>
<reference evidence="7 8" key="1">
    <citation type="submission" date="2016-07" db="EMBL/GenBank/DDBJ databases">
        <title>Pervasive Adenine N6-methylation of Active Genes in Fungi.</title>
        <authorList>
            <consortium name="DOE Joint Genome Institute"/>
            <person name="Mondo S.J."/>
            <person name="Dannebaum R.O."/>
            <person name="Kuo R.C."/>
            <person name="Labutti K."/>
            <person name="Haridas S."/>
            <person name="Kuo A."/>
            <person name="Salamov A."/>
            <person name="Ahrendt S.R."/>
            <person name="Lipzen A."/>
            <person name="Sullivan W."/>
            <person name="Andreopoulos W.B."/>
            <person name="Clum A."/>
            <person name="Lindquist E."/>
            <person name="Daum C."/>
            <person name="Ramamoorthy G.K."/>
            <person name="Gryganskyi A."/>
            <person name="Culley D."/>
            <person name="Magnuson J.K."/>
            <person name="James T.Y."/>
            <person name="O'Malley M.A."/>
            <person name="Stajich J.E."/>
            <person name="Spatafora J.W."/>
            <person name="Visel A."/>
            <person name="Grigoriev I.V."/>
        </authorList>
    </citation>
    <scope>NUCLEOTIDE SEQUENCE [LARGE SCALE GENOMIC DNA]</scope>
    <source>
        <strain evidence="7 8">PL171</strain>
    </source>
</reference>
<organism evidence="7 8">
    <name type="scientific">Catenaria anguillulae PL171</name>
    <dbReference type="NCBI Taxonomy" id="765915"/>
    <lineage>
        <taxon>Eukaryota</taxon>
        <taxon>Fungi</taxon>
        <taxon>Fungi incertae sedis</taxon>
        <taxon>Blastocladiomycota</taxon>
        <taxon>Blastocladiomycetes</taxon>
        <taxon>Blastocladiales</taxon>
        <taxon>Catenariaceae</taxon>
        <taxon>Catenaria</taxon>
    </lineage>
</organism>
<gene>
    <name evidence="7" type="ORF">BCR44DRAFT_126460</name>
</gene>
<evidence type="ECO:0000256" key="3">
    <source>
        <dbReference type="ARBA" id="ARBA00022989"/>
    </source>
</evidence>
<dbReference type="Pfam" id="PF02656">
    <property type="entry name" value="DUF202"/>
    <property type="match status" value="1"/>
</dbReference>
<feature type="transmembrane region" description="Helical" evidence="5">
    <location>
        <begin position="37"/>
        <end position="58"/>
    </location>
</feature>
<proteinExistence type="predicted"/>
<dbReference type="PANTHER" id="PTHR46140">
    <property type="entry name" value="VACUOLAR TRANSPORTER CHAPERONE 1-RELATED"/>
    <property type="match status" value="1"/>
</dbReference>
<feature type="non-terminal residue" evidence="7">
    <location>
        <position position="1"/>
    </location>
</feature>
<keyword evidence="4 5" id="KW-0472">Membrane</keyword>
<dbReference type="Proteomes" id="UP000193411">
    <property type="component" value="Unassembled WGS sequence"/>
</dbReference>
<evidence type="ECO:0000256" key="1">
    <source>
        <dbReference type="ARBA" id="ARBA00004127"/>
    </source>
</evidence>
<dbReference type="InterPro" id="IPR051572">
    <property type="entry name" value="VTC_Complex_Subunit"/>
</dbReference>